<keyword evidence="4" id="KW-0378">Hydrolase</keyword>
<dbReference type="EMBL" id="JAZEWV010000049">
    <property type="protein sequence ID" value="MEE4546630.1"/>
    <property type="molecule type" value="Genomic_DNA"/>
</dbReference>
<dbReference type="Proteomes" id="UP001344658">
    <property type="component" value="Unassembled WGS sequence"/>
</dbReference>
<evidence type="ECO:0000313" key="5">
    <source>
        <dbReference type="Proteomes" id="UP001344658"/>
    </source>
</evidence>
<dbReference type="SUPFAM" id="SSF56529">
    <property type="entry name" value="FAH"/>
    <property type="match status" value="1"/>
</dbReference>
<dbReference type="InterPro" id="IPR036663">
    <property type="entry name" value="Fumarylacetoacetase_C_sf"/>
</dbReference>
<dbReference type="PANTHER" id="PTHR42796">
    <property type="entry name" value="FUMARYLACETOACETATE HYDROLASE DOMAIN-CONTAINING PROTEIN 2A-RELATED"/>
    <property type="match status" value="1"/>
</dbReference>
<reference evidence="4 5" key="1">
    <citation type="submission" date="2023-12" db="EMBL/GenBank/DDBJ databases">
        <title>Streptomyces sp. V4-01.</title>
        <authorList>
            <person name="Somphong A."/>
            <person name="Phongsopitanun W."/>
        </authorList>
    </citation>
    <scope>NUCLEOTIDE SEQUENCE [LARGE SCALE GENOMIC DNA]</scope>
    <source>
        <strain evidence="4 5">V4-01</strain>
    </source>
</reference>
<accession>A0ABU7PLB6</accession>
<keyword evidence="2" id="KW-0479">Metal-binding</keyword>
<dbReference type="GO" id="GO:0016787">
    <property type="term" value="F:hydrolase activity"/>
    <property type="evidence" value="ECO:0007669"/>
    <property type="project" value="UniProtKB-KW"/>
</dbReference>
<dbReference type="Pfam" id="PF01557">
    <property type="entry name" value="FAA_hydrolase"/>
    <property type="match status" value="1"/>
</dbReference>
<dbReference type="InterPro" id="IPR051121">
    <property type="entry name" value="FAH"/>
</dbReference>
<dbReference type="PANTHER" id="PTHR42796:SF4">
    <property type="entry name" value="FUMARYLACETOACETATE HYDROLASE DOMAIN-CONTAINING PROTEIN 2A"/>
    <property type="match status" value="1"/>
</dbReference>
<evidence type="ECO:0000256" key="1">
    <source>
        <dbReference type="ARBA" id="ARBA00010211"/>
    </source>
</evidence>
<evidence type="ECO:0000256" key="2">
    <source>
        <dbReference type="ARBA" id="ARBA00022723"/>
    </source>
</evidence>
<dbReference type="InterPro" id="IPR011234">
    <property type="entry name" value="Fumarylacetoacetase-like_C"/>
</dbReference>
<evidence type="ECO:0000259" key="3">
    <source>
        <dbReference type="Pfam" id="PF01557"/>
    </source>
</evidence>
<dbReference type="RefSeq" id="WP_330800353.1">
    <property type="nucleotide sequence ID" value="NZ_JAZEWV010000049.1"/>
</dbReference>
<keyword evidence="5" id="KW-1185">Reference proteome</keyword>
<dbReference type="Gene3D" id="3.90.850.10">
    <property type="entry name" value="Fumarylacetoacetase-like, C-terminal domain"/>
    <property type="match status" value="1"/>
</dbReference>
<comment type="caution">
    <text evidence="4">The sequence shown here is derived from an EMBL/GenBank/DDBJ whole genome shotgun (WGS) entry which is preliminary data.</text>
</comment>
<organism evidence="4 5">
    <name type="scientific">Actinacidiphila polyblastidii</name>
    <dbReference type="NCBI Taxonomy" id="3110430"/>
    <lineage>
        <taxon>Bacteria</taxon>
        <taxon>Bacillati</taxon>
        <taxon>Actinomycetota</taxon>
        <taxon>Actinomycetes</taxon>
        <taxon>Kitasatosporales</taxon>
        <taxon>Streptomycetaceae</taxon>
        <taxon>Actinacidiphila</taxon>
    </lineage>
</organism>
<feature type="domain" description="Fumarylacetoacetase-like C-terminal" evidence="3">
    <location>
        <begin position="74"/>
        <end position="279"/>
    </location>
</feature>
<protein>
    <submittedName>
        <fullName evidence="4">Fumarylacetoacetate hydrolase family protein</fullName>
    </submittedName>
</protein>
<name>A0ABU7PLB6_9ACTN</name>
<gene>
    <name evidence="4" type="ORF">V2S66_32285</name>
</gene>
<proteinExistence type="inferred from homology"/>
<evidence type="ECO:0000313" key="4">
    <source>
        <dbReference type="EMBL" id="MEE4546630.1"/>
    </source>
</evidence>
<comment type="similarity">
    <text evidence="1">Belongs to the FAH family.</text>
</comment>
<sequence>MRSANLAGRLVLLDSHDRAVDVEKASGGRFPAAPQAVYARWREFRAWAQGADLPAGEPFDPRDLGAPAPEPRQVLAVGLNYRDHAAESGLGVPDTMPPVFTKFATSISGPVSEVVLPDGGHTDWEVELVAVIGADARHVRESEAWAYVAGLTVGQDISERLTQLQGPAPQFSLGKSLPGFTPTGPWLVTPDEFADPDDLQLSCAINGEQMQKSRTANLIFSVPRLVAELSAVLPLLAGDILFTGTPGGVGLGRDPQRWLTPGDELVSRVEGIGELRQTFVAGPRTAAAG</sequence>